<name>A0ABY6HRC2_9ARCH</name>
<dbReference type="SUPFAM" id="SSF54427">
    <property type="entry name" value="NTF2-like"/>
    <property type="match status" value="1"/>
</dbReference>
<dbReference type="EMBL" id="CP104013">
    <property type="protein sequence ID" value="UYP46058.1"/>
    <property type="molecule type" value="Genomic_DNA"/>
</dbReference>
<dbReference type="InterPro" id="IPR032710">
    <property type="entry name" value="NTF2-like_dom_sf"/>
</dbReference>
<proteinExistence type="predicted"/>
<sequence>MLIIMDFREKLIRDLWSFFDQRQFEMVRPLLHEEFTAIWETSNEIFPSRDAFIKVNCDYPGKWRTIPQKVELFENGGGVSIVSVFYKDKPDRYFATSVYEFKDELISKITEYWAAVEQAPEWRKGYSRPKE</sequence>
<accession>A0ABY6HRC2</accession>
<keyword evidence="2" id="KW-1185">Reference proteome</keyword>
<organism evidence="1 2">
    <name type="scientific">Candidatus Lokiarchaeum ossiferum</name>
    <dbReference type="NCBI Taxonomy" id="2951803"/>
    <lineage>
        <taxon>Archaea</taxon>
        <taxon>Promethearchaeati</taxon>
        <taxon>Promethearchaeota</taxon>
        <taxon>Promethearchaeia</taxon>
        <taxon>Promethearchaeales</taxon>
        <taxon>Promethearchaeaceae</taxon>
        <taxon>Candidatus Lokiarchaeum</taxon>
    </lineage>
</organism>
<dbReference type="Proteomes" id="UP001208689">
    <property type="component" value="Chromosome"/>
</dbReference>
<gene>
    <name evidence="1" type="ORF">NEF87_002343</name>
</gene>
<protein>
    <recommendedName>
        <fullName evidence="3">Nuclear transport factor 2 family protein</fullName>
    </recommendedName>
</protein>
<reference evidence="1" key="1">
    <citation type="submission" date="2022-09" db="EMBL/GenBank/DDBJ databases">
        <title>Actin cytoskeleton and complex cell architecture in an #Asgard archaeon.</title>
        <authorList>
            <person name="Ponce Toledo R.I."/>
            <person name="Schleper C."/>
            <person name="Rodrigues Oliveira T."/>
            <person name="Wollweber F."/>
            <person name="Xu J."/>
            <person name="Rittmann S."/>
            <person name="Klingl A."/>
            <person name="Pilhofer M."/>
        </authorList>
    </citation>
    <scope>NUCLEOTIDE SEQUENCE</scope>
    <source>
        <strain evidence="1">B-35</strain>
    </source>
</reference>
<evidence type="ECO:0000313" key="1">
    <source>
        <dbReference type="EMBL" id="UYP46058.1"/>
    </source>
</evidence>
<dbReference type="Gene3D" id="3.10.450.50">
    <property type="match status" value="1"/>
</dbReference>
<evidence type="ECO:0000313" key="2">
    <source>
        <dbReference type="Proteomes" id="UP001208689"/>
    </source>
</evidence>
<evidence type="ECO:0008006" key="3">
    <source>
        <dbReference type="Google" id="ProtNLM"/>
    </source>
</evidence>